<dbReference type="EMBL" id="JAAXKY010000016">
    <property type="protein sequence ID" value="NMH77006.1"/>
    <property type="molecule type" value="Genomic_DNA"/>
</dbReference>
<dbReference type="InterPro" id="IPR036513">
    <property type="entry name" value="STAS_dom_sf"/>
</dbReference>
<dbReference type="InterPro" id="IPR002645">
    <property type="entry name" value="STAS_dom"/>
</dbReference>
<name>A0ABX1RCY2_9PSEU</name>
<evidence type="ECO:0000313" key="2">
    <source>
        <dbReference type="EMBL" id="NMH77006.1"/>
    </source>
</evidence>
<dbReference type="Proteomes" id="UP001296706">
    <property type="component" value="Unassembled WGS sequence"/>
</dbReference>
<proteinExistence type="predicted"/>
<comment type="caution">
    <text evidence="2">The sequence shown here is derived from an EMBL/GenBank/DDBJ whole genome shotgun (WGS) entry which is preliminary data.</text>
</comment>
<dbReference type="CDD" id="cd07043">
    <property type="entry name" value="STAS_anti-anti-sigma_factors"/>
    <property type="match status" value="1"/>
</dbReference>
<dbReference type="SUPFAM" id="SSF52091">
    <property type="entry name" value="SpoIIaa-like"/>
    <property type="match status" value="1"/>
</dbReference>
<gene>
    <name evidence="2" type="ORF">HF577_07835</name>
</gene>
<keyword evidence="3" id="KW-1185">Reference proteome</keyword>
<reference evidence="2 3" key="1">
    <citation type="submission" date="2020-04" db="EMBL/GenBank/DDBJ databases">
        <authorList>
            <person name="Klaysubun C."/>
            <person name="Duangmal K."/>
            <person name="Lipun K."/>
        </authorList>
    </citation>
    <scope>NUCLEOTIDE SEQUENCE [LARGE SCALE GENOMIC DNA]</scope>
    <source>
        <strain evidence="2 3">JCM 11839</strain>
    </source>
</reference>
<evidence type="ECO:0000259" key="1">
    <source>
        <dbReference type="PROSITE" id="PS50801"/>
    </source>
</evidence>
<dbReference type="PROSITE" id="PS50801">
    <property type="entry name" value="STAS"/>
    <property type="match status" value="1"/>
</dbReference>
<dbReference type="Gene3D" id="3.30.750.24">
    <property type="entry name" value="STAS domain"/>
    <property type="match status" value="1"/>
</dbReference>
<evidence type="ECO:0000313" key="3">
    <source>
        <dbReference type="Proteomes" id="UP001296706"/>
    </source>
</evidence>
<feature type="domain" description="STAS" evidence="1">
    <location>
        <begin position="19"/>
        <end position="117"/>
    </location>
</feature>
<sequence length="159" mass="16484">MRFDGAQVSVEVRGSRLSVVRMAGVLDQVTVARLATVAAAQMARCTGHIVVDLGEVRFFGTDDLEALVTVDEAASAAGLRLHLAGIAGREGMLPVGIAAALARFSMFPTVEHAERELIGRVPAVATTSSPRSSSVWPCSPLVVTDGVRGARTGTVRSGG</sequence>
<dbReference type="RefSeq" id="WP_169395077.1">
    <property type="nucleotide sequence ID" value="NZ_BAAAJH010000013.1"/>
</dbReference>
<accession>A0ABX1RCY2</accession>
<protein>
    <submittedName>
        <fullName evidence="2">STAS domain-containing protein</fullName>
    </submittedName>
</protein>
<organism evidence="2 3">
    <name type="scientific">Pseudonocardia xinjiangensis</name>
    <dbReference type="NCBI Taxonomy" id="75289"/>
    <lineage>
        <taxon>Bacteria</taxon>
        <taxon>Bacillati</taxon>
        <taxon>Actinomycetota</taxon>
        <taxon>Actinomycetes</taxon>
        <taxon>Pseudonocardiales</taxon>
        <taxon>Pseudonocardiaceae</taxon>
        <taxon>Pseudonocardia</taxon>
    </lineage>
</organism>